<organism evidence="1 2">
    <name type="scientific">Sphingomonas sanxanigenens</name>
    <dbReference type="NCBI Taxonomy" id="397260"/>
    <lineage>
        <taxon>Bacteria</taxon>
        <taxon>Pseudomonadati</taxon>
        <taxon>Pseudomonadota</taxon>
        <taxon>Alphaproteobacteria</taxon>
        <taxon>Sphingomonadales</taxon>
        <taxon>Sphingomonadaceae</taxon>
        <taxon>Sphingomonas</taxon>
    </lineage>
</organism>
<name>A0A2W5A9T6_9SPHN</name>
<accession>A0A2W5A9T6</accession>
<evidence type="ECO:0000313" key="1">
    <source>
        <dbReference type="EMBL" id="PZO91294.1"/>
    </source>
</evidence>
<protein>
    <submittedName>
        <fullName evidence="1">Uncharacterized protein</fullName>
    </submittedName>
</protein>
<dbReference type="Proteomes" id="UP000249066">
    <property type="component" value="Unassembled WGS sequence"/>
</dbReference>
<comment type="caution">
    <text evidence="1">The sequence shown here is derived from an EMBL/GenBank/DDBJ whole genome shotgun (WGS) entry which is preliminary data.</text>
</comment>
<dbReference type="EMBL" id="QFNN01000011">
    <property type="protein sequence ID" value="PZO91294.1"/>
    <property type="molecule type" value="Genomic_DNA"/>
</dbReference>
<evidence type="ECO:0000313" key="2">
    <source>
        <dbReference type="Proteomes" id="UP000249066"/>
    </source>
</evidence>
<gene>
    <name evidence="1" type="ORF">DI623_03635</name>
</gene>
<sequence>MSDTNANRPSHRLFNVMGDGDNARWTDVGVAWATKDGKGFTLALNAIPVNGRIVMRINEEKDAKKKGS</sequence>
<proteinExistence type="predicted"/>
<reference evidence="1 2" key="1">
    <citation type="submission" date="2017-08" db="EMBL/GenBank/DDBJ databases">
        <title>Infants hospitalized years apart are colonized by the same room-sourced microbial strains.</title>
        <authorList>
            <person name="Brooks B."/>
            <person name="Olm M.R."/>
            <person name="Firek B.A."/>
            <person name="Baker R."/>
            <person name="Thomas B.C."/>
            <person name="Morowitz M.J."/>
            <person name="Banfield J.F."/>
        </authorList>
    </citation>
    <scope>NUCLEOTIDE SEQUENCE [LARGE SCALE GENOMIC DNA]</scope>
    <source>
        <strain evidence="1">S2_018_000_R2_101</strain>
    </source>
</reference>
<dbReference type="AlphaFoldDB" id="A0A2W5A9T6"/>